<dbReference type="Proteomes" id="UP000759131">
    <property type="component" value="Unassembled WGS sequence"/>
</dbReference>
<protein>
    <submittedName>
        <fullName evidence="1">Uncharacterized protein</fullName>
    </submittedName>
</protein>
<reference evidence="1" key="1">
    <citation type="submission" date="2020-11" db="EMBL/GenBank/DDBJ databases">
        <authorList>
            <person name="Tran Van P."/>
        </authorList>
    </citation>
    <scope>NUCLEOTIDE SEQUENCE</scope>
</reference>
<organism evidence="1">
    <name type="scientific">Medioppia subpectinata</name>
    <dbReference type="NCBI Taxonomy" id="1979941"/>
    <lineage>
        <taxon>Eukaryota</taxon>
        <taxon>Metazoa</taxon>
        <taxon>Ecdysozoa</taxon>
        <taxon>Arthropoda</taxon>
        <taxon>Chelicerata</taxon>
        <taxon>Arachnida</taxon>
        <taxon>Acari</taxon>
        <taxon>Acariformes</taxon>
        <taxon>Sarcoptiformes</taxon>
        <taxon>Oribatida</taxon>
        <taxon>Brachypylina</taxon>
        <taxon>Oppioidea</taxon>
        <taxon>Oppiidae</taxon>
        <taxon>Medioppia</taxon>
    </lineage>
</organism>
<evidence type="ECO:0000313" key="1">
    <source>
        <dbReference type="EMBL" id="CAD7627135.1"/>
    </source>
</evidence>
<gene>
    <name evidence="1" type="ORF">OSB1V03_LOCUS7565</name>
</gene>
<name>A0A7R9PZY7_9ACAR</name>
<dbReference type="EMBL" id="CAJPIZ010004466">
    <property type="protein sequence ID" value="CAG2107565.1"/>
    <property type="molecule type" value="Genomic_DNA"/>
</dbReference>
<evidence type="ECO:0000313" key="2">
    <source>
        <dbReference type="Proteomes" id="UP000759131"/>
    </source>
</evidence>
<proteinExistence type="predicted"/>
<accession>A0A7R9PZY7</accession>
<dbReference type="EMBL" id="OC859041">
    <property type="protein sequence ID" value="CAD7627135.1"/>
    <property type="molecule type" value="Genomic_DNA"/>
</dbReference>
<dbReference type="AlphaFoldDB" id="A0A7R9PZY7"/>
<keyword evidence="2" id="KW-1185">Reference proteome</keyword>
<sequence length="59" mass="6364">MLANIAITNSIELSAKVRIISDLLIPFSNKAIANALDFVINSFTVNFVSELASISIIII</sequence>